<comment type="caution">
    <text evidence="1">The sequence shown here is derived from an EMBL/GenBank/DDBJ whole genome shotgun (WGS) entry which is preliminary data.</text>
</comment>
<dbReference type="Proteomes" id="UP001202328">
    <property type="component" value="Unassembled WGS sequence"/>
</dbReference>
<gene>
    <name evidence="1" type="ORF">MKW98_030616</name>
</gene>
<accession>A0AAD4SJR3</accession>
<feature type="non-terminal residue" evidence="1">
    <location>
        <position position="111"/>
    </location>
</feature>
<keyword evidence="2" id="KW-1185">Reference proteome</keyword>
<dbReference type="AlphaFoldDB" id="A0AAD4SJR3"/>
<proteinExistence type="predicted"/>
<sequence>LRVSAVHEVMIAPQGLPVKMPMIGLSILTPWSLQGGIFETPDSRLQRFKTKNDGQMDLLWDSTHELHGDVPFAGKKALKNPAFVCKKSVSSTSLVSETPLQMGDQQFIKSS</sequence>
<evidence type="ECO:0000313" key="1">
    <source>
        <dbReference type="EMBL" id="KAI3910808.1"/>
    </source>
</evidence>
<evidence type="ECO:0000313" key="2">
    <source>
        <dbReference type="Proteomes" id="UP001202328"/>
    </source>
</evidence>
<reference evidence="1" key="1">
    <citation type="submission" date="2022-04" db="EMBL/GenBank/DDBJ databases">
        <title>A functionally conserved STORR gene fusion in Papaver species that diverged 16.8 million years ago.</title>
        <authorList>
            <person name="Catania T."/>
        </authorList>
    </citation>
    <scope>NUCLEOTIDE SEQUENCE</scope>
    <source>
        <strain evidence="1">S-188037</strain>
    </source>
</reference>
<protein>
    <submittedName>
        <fullName evidence="1">Uncharacterized protein</fullName>
    </submittedName>
</protein>
<organism evidence="1 2">
    <name type="scientific">Papaver atlanticum</name>
    <dbReference type="NCBI Taxonomy" id="357466"/>
    <lineage>
        <taxon>Eukaryota</taxon>
        <taxon>Viridiplantae</taxon>
        <taxon>Streptophyta</taxon>
        <taxon>Embryophyta</taxon>
        <taxon>Tracheophyta</taxon>
        <taxon>Spermatophyta</taxon>
        <taxon>Magnoliopsida</taxon>
        <taxon>Ranunculales</taxon>
        <taxon>Papaveraceae</taxon>
        <taxon>Papaveroideae</taxon>
        <taxon>Papaver</taxon>
    </lineage>
</organism>
<dbReference type="EMBL" id="JAJJMB010010117">
    <property type="protein sequence ID" value="KAI3910808.1"/>
    <property type="molecule type" value="Genomic_DNA"/>
</dbReference>
<name>A0AAD4SJR3_9MAGN</name>